<organism evidence="5 6">
    <name type="scientific">Pseudo-nitzschia multistriata</name>
    <dbReference type="NCBI Taxonomy" id="183589"/>
    <lineage>
        <taxon>Eukaryota</taxon>
        <taxon>Sar</taxon>
        <taxon>Stramenopiles</taxon>
        <taxon>Ochrophyta</taxon>
        <taxon>Bacillariophyta</taxon>
        <taxon>Bacillariophyceae</taxon>
        <taxon>Bacillariophycidae</taxon>
        <taxon>Bacillariales</taxon>
        <taxon>Bacillariaceae</taxon>
        <taxon>Pseudo-nitzschia</taxon>
    </lineage>
</organism>
<dbReference type="InterPro" id="IPR036770">
    <property type="entry name" value="Ankyrin_rpt-contain_sf"/>
</dbReference>
<keyword evidence="3" id="KW-0067">ATP-binding</keyword>
<protein>
    <recommendedName>
        <fullName evidence="4">AAA+ ATPase domain-containing protein</fullName>
    </recommendedName>
</protein>
<keyword evidence="6" id="KW-1185">Reference proteome</keyword>
<dbReference type="CDD" id="cd00009">
    <property type="entry name" value="AAA"/>
    <property type="match status" value="1"/>
</dbReference>
<dbReference type="SUPFAM" id="SSF48403">
    <property type="entry name" value="Ankyrin repeat"/>
    <property type="match status" value="1"/>
</dbReference>
<sequence length="578" mass="63099">MASSGEYVELHELAKGWKAAIGRAMDPATKHEAQIRNDRGNLPLHSATSFRAPIDVAEALLQAYPEAASITNNYGNLPLHFTAWKKGPLEVERLLLKIYPEGAAQKNNHGNLPLHYAAHYNAPLEVVEALYNAYPQGATQKNNDNNTPLDLAIADGASPNVVSLLQGKKVPPTEDEALEKAKRRYEAAERELARHMSESTGTTEEMEEVLALLLDIYEAHPHALYSAGINPENAGTMDSMMEEVRKAAAADNSHANGIGGIEDYAGRNENEEEAQLIEDALCPPDDTVEIALSKLVGLEAVKNQIRGMRRTMELVKTEQNGKLAHPSHIVLEGNPGVGKTSVATILADVLYEIGVTKTLNFMSVGRDELIDRKSESRTIAKTRKVLERAKGGVLVLNEGYTLLPSTARPRSRDHGGAALREIARTLPSGNPLIILTGSSLELQRILSSEIGFKSHFLTRIEFSDPTPSQVARIFIGKMSEKGLVPGDGVTVDYLAELISTNTDEDWRLERNGRIADLLLNGVRAELRKRMHFSDDSSKVSFSPIKMMSPTAASRMPAATPDEIFVTVEDVQNAIVNGM</sequence>
<dbReference type="SMART" id="SM00248">
    <property type="entry name" value="ANK"/>
    <property type="match status" value="3"/>
</dbReference>
<dbReference type="SMART" id="SM00382">
    <property type="entry name" value="AAA"/>
    <property type="match status" value="1"/>
</dbReference>
<evidence type="ECO:0000259" key="4">
    <source>
        <dbReference type="SMART" id="SM00382"/>
    </source>
</evidence>
<dbReference type="PANTHER" id="PTHR43392:SF2">
    <property type="entry name" value="AAA-TYPE ATPASE FAMILY PROTEIN _ ANKYRIN REPEAT FAMILY PROTEIN"/>
    <property type="match status" value="1"/>
</dbReference>
<dbReference type="GO" id="GO:0016887">
    <property type="term" value="F:ATP hydrolysis activity"/>
    <property type="evidence" value="ECO:0007669"/>
    <property type="project" value="InterPro"/>
</dbReference>
<dbReference type="EMBL" id="CAACVS010000107">
    <property type="protein sequence ID" value="VEU36890.1"/>
    <property type="molecule type" value="Genomic_DNA"/>
</dbReference>
<dbReference type="Pfam" id="PF13857">
    <property type="entry name" value="Ank_5"/>
    <property type="match status" value="1"/>
</dbReference>
<accession>A0A448Z4H6</accession>
<name>A0A448Z4H6_9STRA</name>
<dbReference type="InterPro" id="IPR027417">
    <property type="entry name" value="P-loop_NTPase"/>
</dbReference>
<dbReference type="AlphaFoldDB" id="A0A448Z4H6"/>
<dbReference type="OrthoDB" id="70570at2759"/>
<evidence type="ECO:0000313" key="5">
    <source>
        <dbReference type="EMBL" id="VEU36890.1"/>
    </source>
</evidence>
<dbReference type="InterPro" id="IPR000641">
    <property type="entry name" value="CbxX/CfxQ"/>
</dbReference>
<dbReference type="PRINTS" id="PR00819">
    <property type="entry name" value="CBXCFQXSUPER"/>
</dbReference>
<evidence type="ECO:0000256" key="2">
    <source>
        <dbReference type="ARBA" id="ARBA00022741"/>
    </source>
</evidence>
<reference evidence="5 6" key="1">
    <citation type="submission" date="2019-01" db="EMBL/GenBank/DDBJ databases">
        <authorList>
            <person name="Ferrante I. M."/>
        </authorList>
    </citation>
    <scope>NUCLEOTIDE SEQUENCE [LARGE SCALE GENOMIC DNA]</scope>
    <source>
        <strain evidence="5 6">B856</strain>
    </source>
</reference>
<dbReference type="Pfam" id="PF00004">
    <property type="entry name" value="AAA"/>
    <property type="match status" value="1"/>
</dbReference>
<dbReference type="Proteomes" id="UP000291116">
    <property type="component" value="Unassembled WGS sequence"/>
</dbReference>
<evidence type="ECO:0000256" key="3">
    <source>
        <dbReference type="ARBA" id="ARBA00022840"/>
    </source>
</evidence>
<comment type="similarity">
    <text evidence="1">Belongs to the CbxX/CfxQ family.</text>
</comment>
<evidence type="ECO:0000256" key="1">
    <source>
        <dbReference type="ARBA" id="ARBA00010378"/>
    </source>
</evidence>
<dbReference type="InterPro" id="IPR003959">
    <property type="entry name" value="ATPase_AAA_core"/>
</dbReference>
<dbReference type="InterPro" id="IPR050773">
    <property type="entry name" value="CbxX/CfxQ_RuBisCO_ESX"/>
</dbReference>
<dbReference type="Gene3D" id="1.25.40.20">
    <property type="entry name" value="Ankyrin repeat-containing domain"/>
    <property type="match status" value="1"/>
</dbReference>
<gene>
    <name evidence="5" type="ORF">PSNMU_V1.4_AUG-EV-PASAV3_0036660</name>
</gene>
<dbReference type="GO" id="GO:0005524">
    <property type="term" value="F:ATP binding"/>
    <property type="evidence" value="ECO:0007669"/>
    <property type="project" value="UniProtKB-KW"/>
</dbReference>
<dbReference type="InterPro" id="IPR003593">
    <property type="entry name" value="AAA+_ATPase"/>
</dbReference>
<dbReference type="SUPFAM" id="SSF52540">
    <property type="entry name" value="P-loop containing nucleoside triphosphate hydrolases"/>
    <property type="match status" value="1"/>
</dbReference>
<keyword evidence="2" id="KW-0547">Nucleotide-binding</keyword>
<dbReference type="PANTHER" id="PTHR43392">
    <property type="entry name" value="AAA-TYPE ATPASE FAMILY PROTEIN / ANKYRIN REPEAT FAMILY PROTEIN"/>
    <property type="match status" value="1"/>
</dbReference>
<dbReference type="Gene3D" id="3.40.50.300">
    <property type="entry name" value="P-loop containing nucleotide triphosphate hydrolases"/>
    <property type="match status" value="1"/>
</dbReference>
<evidence type="ECO:0000313" key="6">
    <source>
        <dbReference type="Proteomes" id="UP000291116"/>
    </source>
</evidence>
<dbReference type="InterPro" id="IPR002110">
    <property type="entry name" value="Ankyrin_rpt"/>
</dbReference>
<feature type="domain" description="AAA+ ATPase" evidence="4">
    <location>
        <begin position="325"/>
        <end position="466"/>
    </location>
</feature>
<proteinExistence type="inferred from homology"/>